<dbReference type="RefSeq" id="WP_320499462.1">
    <property type="nucleotide sequence ID" value="NZ_JAXCLX010000001.1"/>
</dbReference>
<dbReference type="PANTHER" id="PTHR32089">
    <property type="entry name" value="METHYL-ACCEPTING CHEMOTAXIS PROTEIN MCPB"/>
    <property type="match status" value="1"/>
</dbReference>
<keyword evidence="2" id="KW-1003">Cell membrane</keyword>
<evidence type="ECO:0000256" key="3">
    <source>
        <dbReference type="ARBA" id="ARBA00023224"/>
    </source>
</evidence>
<evidence type="ECO:0000256" key="4">
    <source>
        <dbReference type="ARBA" id="ARBA00029447"/>
    </source>
</evidence>
<keyword evidence="6" id="KW-1133">Transmembrane helix</keyword>
<evidence type="ECO:0000313" key="10">
    <source>
        <dbReference type="EMBL" id="MDY0871095.1"/>
    </source>
</evidence>
<feature type="domain" description="T-SNARE coiled-coil homology" evidence="8">
    <location>
        <begin position="598"/>
        <end position="660"/>
    </location>
</feature>
<dbReference type="PRINTS" id="PR00260">
    <property type="entry name" value="CHEMTRNSDUCR"/>
</dbReference>
<keyword evidence="6" id="KW-0472">Membrane</keyword>
<dbReference type="PANTHER" id="PTHR32089:SF112">
    <property type="entry name" value="LYSOZYME-LIKE PROTEIN-RELATED"/>
    <property type="match status" value="1"/>
</dbReference>
<dbReference type="InterPro" id="IPR003660">
    <property type="entry name" value="HAMP_dom"/>
</dbReference>
<keyword evidence="3 5" id="KW-0807">Transducer</keyword>
<dbReference type="CDD" id="cd06225">
    <property type="entry name" value="HAMP"/>
    <property type="match status" value="1"/>
</dbReference>
<comment type="subcellular location">
    <subcellularLocation>
        <location evidence="1">Cell inner membrane</location>
        <topology evidence="1">Multi-pass membrane protein</topology>
    </subcellularLocation>
</comment>
<evidence type="ECO:0000259" key="8">
    <source>
        <dbReference type="PROSITE" id="PS50192"/>
    </source>
</evidence>
<reference evidence="10 11" key="1">
    <citation type="journal article" date="2013" name="Antonie Van Leeuwenhoek">
        <title>Dongia rigui sp. nov., isolated from freshwater of a large wetland in Korea.</title>
        <authorList>
            <person name="Baik K.S."/>
            <person name="Hwang Y.M."/>
            <person name="Choi J.S."/>
            <person name="Kwon J."/>
            <person name="Seong C.N."/>
        </authorList>
    </citation>
    <scope>NUCLEOTIDE SEQUENCE [LARGE SCALE GENOMIC DNA]</scope>
    <source>
        <strain evidence="10 11">04SU4-P</strain>
    </source>
</reference>
<evidence type="ECO:0000259" key="7">
    <source>
        <dbReference type="PROSITE" id="PS50111"/>
    </source>
</evidence>
<name>A0ABU5DUV8_9PROT</name>
<dbReference type="InterPro" id="IPR004089">
    <property type="entry name" value="MCPsignal_dom"/>
</dbReference>
<keyword evidence="6" id="KW-0812">Transmembrane</keyword>
<evidence type="ECO:0000259" key="9">
    <source>
        <dbReference type="PROSITE" id="PS50885"/>
    </source>
</evidence>
<dbReference type="PROSITE" id="PS50192">
    <property type="entry name" value="T_SNARE"/>
    <property type="match status" value="1"/>
</dbReference>
<dbReference type="InterPro" id="IPR004090">
    <property type="entry name" value="Chemotax_Me-accpt_rcpt"/>
</dbReference>
<evidence type="ECO:0000256" key="6">
    <source>
        <dbReference type="SAM" id="Phobius"/>
    </source>
</evidence>
<dbReference type="SMART" id="SM00283">
    <property type="entry name" value="MA"/>
    <property type="match status" value="1"/>
</dbReference>
<dbReference type="SMART" id="SM00304">
    <property type="entry name" value="HAMP"/>
    <property type="match status" value="1"/>
</dbReference>
<evidence type="ECO:0000256" key="2">
    <source>
        <dbReference type="ARBA" id="ARBA00022519"/>
    </source>
</evidence>
<feature type="transmembrane region" description="Helical" evidence="6">
    <location>
        <begin position="12"/>
        <end position="34"/>
    </location>
</feature>
<gene>
    <name evidence="10" type="ORF">SMD31_04150</name>
</gene>
<organism evidence="10 11">
    <name type="scientific">Dongia rigui</name>
    <dbReference type="NCBI Taxonomy" id="940149"/>
    <lineage>
        <taxon>Bacteria</taxon>
        <taxon>Pseudomonadati</taxon>
        <taxon>Pseudomonadota</taxon>
        <taxon>Alphaproteobacteria</taxon>
        <taxon>Rhodospirillales</taxon>
        <taxon>Dongiaceae</taxon>
        <taxon>Dongia</taxon>
    </lineage>
</organism>
<feature type="domain" description="Methyl-accepting transducer" evidence="7">
    <location>
        <begin position="453"/>
        <end position="682"/>
    </location>
</feature>
<dbReference type="Proteomes" id="UP001271769">
    <property type="component" value="Unassembled WGS sequence"/>
</dbReference>
<dbReference type="InterPro" id="IPR000727">
    <property type="entry name" value="T_SNARE_dom"/>
</dbReference>
<accession>A0ABU5DUV8</accession>
<dbReference type="Gene3D" id="6.10.340.10">
    <property type="match status" value="1"/>
</dbReference>
<feature type="domain" description="HAMP" evidence="9">
    <location>
        <begin position="353"/>
        <end position="406"/>
    </location>
</feature>
<keyword evidence="2" id="KW-0997">Cell inner membrane</keyword>
<evidence type="ECO:0000256" key="1">
    <source>
        <dbReference type="ARBA" id="ARBA00004429"/>
    </source>
</evidence>
<dbReference type="InterPro" id="IPR024478">
    <property type="entry name" value="HlyB_4HB_MCP"/>
</dbReference>
<protein>
    <submittedName>
        <fullName evidence="10">Methyl-accepting chemotaxis protein</fullName>
    </submittedName>
</protein>
<comment type="similarity">
    <text evidence="4">Belongs to the methyl-accepting chemotaxis (MCP) protein family.</text>
</comment>
<comment type="caution">
    <text evidence="10">The sequence shown here is derived from an EMBL/GenBank/DDBJ whole genome shotgun (WGS) entry which is preliminary data.</text>
</comment>
<feature type="transmembrane region" description="Helical" evidence="6">
    <location>
        <begin position="331"/>
        <end position="352"/>
    </location>
</feature>
<dbReference type="Pfam" id="PF00672">
    <property type="entry name" value="HAMP"/>
    <property type="match status" value="1"/>
</dbReference>
<dbReference type="Gene3D" id="1.10.287.950">
    <property type="entry name" value="Methyl-accepting chemotaxis protein"/>
    <property type="match status" value="1"/>
</dbReference>
<proteinExistence type="inferred from homology"/>
<keyword evidence="11" id="KW-1185">Reference proteome</keyword>
<dbReference type="PROSITE" id="PS50885">
    <property type="entry name" value="HAMP"/>
    <property type="match status" value="1"/>
</dbReference>
<dbReference type="SUPFAM" id="SSF58104">
    <property type="entry name" value="Methyl-accepting chemotaxis protein (MCP) signaling domain"/>
    <property type="match status" value="1"/>
</dbReference>
<evidence type="ECO:0000256" key="5">
    <source>
        <dbReference type="PROSITE-ProRule" id="PRU00284"/>
    </source>
</evidence>
<evidence type="ECO:0000313" key="11">
    <source>
        <dbReference type="Proteomes" id="UP001271769"/>
    </source>
</evidence>
<dbReference type="PROSITE" id="PS50111">
    <property type="entry name" value="CHEMOTAXIS_TRANSDUC_2"/>
    <property type="match status" value="1"/>
</dbReference>
<sequence>MLDWLANFRIRTWLLVGFSSVSGLLVIVIAVNLWQVRSNADITQRMVAERLPTTTAGNALVANVQNSLTALRDWMLTGNEVFKHDRADVWTQINTNVSQIDALAADWDEARDRDDWNQVKALLTGFAEAQGKAEALANSKDEQPALKLMNEQGEKLIQTIVKSVSGMMNEELAQAATEERKELLIALSDLRNAFSLAQASLRAMVMTGNEQFQKEFEKNFKVSGSRLKTVEKMAALFTIGQKSAFATLKSSYEKFTPLPPQMIEIRKSPGWNLAQELLNGTVTPQGNQILDLLSGTRGDDGVRRGGLVDRQVTLLGSDGSSALSAARNLQVVMLILLLVGLVAGFGIAVWIIRVTSRPIGRMTAVMGELSQGHLDVAVPDTELRNEIGAMAQAVSVFKDGMIQARDLAAKEAASQALREARVKKINTLTEDFETAVSGILETLANAAQRMQGTANSMTETASDTSARAGAVATASAEATTNVQTVASATEELNASVAEISRQVNECARIAGDAASQAAATNQLVEGLYAAADKIGAVVQLINDIAGQTNLLALNATIEAARAGDAGKGFAVVASEVKNLATQTGNATDEIAGQIQAVQSATSEAVNAIRTIAGTVSSINEIVGTIASAVVEQGAATQEIARNVQEAADGTNQVNANISGVNQAADMTGVAAQQVLSAAKELTDKSDALRQHVKHFLEGVKGA</sequence>
<dbReference type="Pfam" id="PF00015">
    <property type="entry name" value="MCPsignal"/>
    <property type="match status" value="1"/>
</dbReference>
<dbReference type="Pfam" id="PF12729">
    <property type="entry name" value="4HB_MCP_1"/>
    <property type="match status" value="1"/>
</dbReference>
<dbReference type="EMBL" id="JAXCLX010000001">
    <property type="protein sequence ID" value="MDY0871095.1"/>
    <property type="molecule type" value="Genomic_DNA"/>
</dbReference>